<proteinExistence type="predicted"/>
<protein>
    <submittedName>
        <fullName evidence="2">Uncharacterized protein</fullName>
    </submittedName>
</protein>
<dbReference type="EMBL" id="CP065321">
    <property type="protein sequence ID" value="QQR29803.1"/>
    <property type="molecule type" value="Genomic_DNA"/>
</dbReference>
<dbReference type="AlphaFoldDB" id="A0A1Z2XQ37"/>
<dbReference type="Proteomes" id="UP000596035">
    <property type="component" value="Chromosome"/>
</dbReference>
<evidence type="ECO:0000313" key="4">
    <source>
        <dbReference type="Proteomes" id="UP000596035"/>
    </source>
</evidence>
<reference evidence="2 4" key="3">
    <citation type="submission" date="2020-11" db="EMBL/GenBank/DDBJ databases">
        <title>Closed and high quality bacterial genomes of the OMM12 community.</title>
        <authorList>
            <person name="Marbouty M."/>
            <person name="Lamy-Besnier Q."/>
            <person name="Debarbieux L."/>
            <person name="Koszul R."/>
        </authorList>
    </citation>
    <scope>NUCLEOTIDE SEQUENCE [LARGE SCALE GENOMIC DNA]</scope>
    <source>
        <strain evidence="2 4">KB18</strain>
    </source>
</reference>
<reference evidence="1" key="1">
    <citation type="journal article" date="2017" name="Genome Announc.">
        <title>High-Quality Whole-Genome Sequences of the Oligo-Mouse-Microbiota Bacterial Community.</title>
        <authorList>
            <person name="Garzetti D."/>
            <person name="Brugiroux S."/>
            <person name="Bunk B."/>
            <person name="Pukall R."/>
            <person name="McCoy K.D."/>
            <person name="Macpherson A.J."/>
            <person name="Stecher B."/>
        </authorList>
    </citation>
    <scope>NUCLEOTIDE SEQUENCE</scope>
    <source>
        <strain evidence="1">KB18</strain>
    </source>
</reference>
<sequence length="187" mass="19873">MRTGKWLTAIALALLAGVWGLCSTLGPSQEPAAIQAVAVGSEDGEAAPVLRPGECTDSSLSFRNQSLAGCKLRVRVCVPSVEGEPVLEAGHMTPGGFVSSGGFTEDSGEYWTAKGAYLYYKNSRTGDFLPPGKETPPLYTAVRLNPLIGQEALTALRDISPQQQLYVLAQARDEGEGPWQETVVDAF</sequence>
<evidence type="ECO:0000313" key="2">
    <source>
        <dbReference type="EMBL" id="QQR29803.1"/>
    </source>
</evidence>
<keyword evidence="3" id="KW-1185">Reference proteome</keyword>
<organism evidence="2 4">
    <name type="scientific">Acutalibacter muris</name>
    <dbReference type="NCBI Taxonomy" id="1796620"/>
    <lineage>
        <taxon>Bacteria</taxon>
        <taxon>Bacillati</taxon>
        <taxon>Bacillota</taxon>
        <taxon>Clostridia</taxon>
        <taxon>Eubacteriales</taxon>
        <taxon>Acutalibacteraceae</taxon>
        <taxon>Acutalibacter</taxon>
    </lineage>
</organism>
<reference evidence="3" key="2">
    <citation type="submission" date="2017-05" db="EMBL/GenBank/DDBJ databases">
        <title>Improved OligoMM genomes.</title>
        <authorList>
            <person name="Garzetti D."/>
        </authorList>
    </citation>
    <scope>NUCLEOTIDE SEQUENCE [LARGE SCALE GENOMIC DNA]</scope>
    <source>
        <strain evidence="3">KB18</strain>
    </source>
</reference>
<dbReference type="EMBL" id="CP021422">
    <property type="protein sequence ID" value="ASB40519.1"/>
    <property type="molecule type" value="Genomic_DNA"/>
</dbReference>
<name>A0A1Z2XQ37_9FIRM</name>
<evidence type="ECO:0000313" key="3">
    <source>
        <dbReference type="Proteomes" id="UP000196710"/>
    </source>
</evidence>
<evidence type="ECO:0000313" key="1">
    <source>
        <dbReference type="EMBL" id="ASB40519.1"/>
    </source>
</evidence>
<accession>A0A1Z2XQ37</accession>
<dbReference type="RefSeq" id="WP_066533880.1">
    <property type="nucleotide sequence ID" value="NZ_CAQHGX010000014.1"/>
</dbReference>
<gene>
    <name evidence="1" type="ORF">ADH66_07500</name>
    <name evidence="2" type="ORF">I5Q82_17550</name>
</gene>
<dbReference type="KEGG" id="amur:ADH66_07500"/>
<dbReference type="Proteomes" id="UP000196710">
    <property type="component" value="Chromosome"/>
</dbReference>